<dbReference type="Proteomes" id="UP000539642">
    <property type="component" value="Unassembled WGS sequence"/>
</dbReference>
<keyword evidence="4" id="KW-1185">Reference proteome</keyword>
<dbReference type="Pfam" id="PF00501">
    <property type="entry name" value="AMP-binding"/>
    <property type="match status" value="1"/>
</dbReference>
<feature type="domain" description="AMP-binding enzyme C-terminal" evidence="2">
    <location>
        <begin position="454"/>
        <end position="535"/>
    </location>
</feature>
<comment type="caution">
    <text evidence="3">The sequence shown here is derived from an EMBL/GenBank/DDBJ whole genome shotgun (WGS) entry which is preliminary data.</text>
</comment>
<dbReference type="InterPro" id="IPR050237">
    <property type="entry name" value="ATP-dep_AMP-bd_enzyme"/>
</dbReference>
<dbReference type="InterPro" id="IPR025110">
    <property type="entry name" value="AMP-bd_C"/>
</dbReference>
<dbReference type="EMBL" id="JACHEO010000002">
    <property type="protein sequence ID" value="MBB5347067.1"/>
    <property type="molecule type" value="Genomic_DNA"/>
</dbReference>
<sequence>MTERTYAAGQAYTYPLIIKKLLQTALVNATDEEIVYRGEQRYSYRDLNTRIHRLAGGLTALGLKPGEVAAVFDYDSPRYLECFFAIPMMGSVLQTANWRLSTDQIVYTINHAEASVIIFNSDFMPIIEAIRPALTTVRKYIMIREGESTADAFRFDGEYEAMLQSADDHFDFPDLDENTRATTFYTTGTTGDPKGVYFTHRQLVLHSMSLAIAAGSYDNEGRFRSNDVYMPLTPMFHVHAWGVPYVATMLATKQVYPGRYEPKKILELIRSEKVTFSHCVPTILQMLMTDPDCRLTDMSNWKVIIGGSKLSKGQAKAARALGMTVFTGYGMSETCPIISLALPKKYMADWDDDRILDVITKTGVPIPLVEIEVVDEEDRPKPHDGETSGEVVFRAPWLTEGYHKSPEKTRELWRNGYLHSGDVGHIDGDGYLQITDRIKDVIKSGGEWVSSLDLENILSQHEAVLESAAIGIADAKWGERPLMLVVLKDMFKGQVTEGDLKAYMKQAVKEGRLPGYGVPDNIVLLDALPKTSVGKLNKKQMRLDFTGPVM</sequence>
<dbReference type="RefSeq" id="WP_183348483.1">
    <property type="nucleotide sequence ID" value="NZ_JACHEO010000002.1"/>
</dbReference>
<name>A0A840UL75_9BACT</name>
<dbReference type="EC" id="6.2.1.-" evidence="3"/>
<dbReference type="PANTHER" id="PTHR43767:SF11">
    <property type="entry name" value="MEDIUM-CHAIN-FATTY-ACID--COA LIGASE"/>
    <property type="match status" value="1"/>
</dbReference>
<dbReference type="InterPro" id="IPR045851">
    <property type="entry name" value="AMP-bd_C_sf"/>
</dbReference>
<dbReference type="SUPFAM" id="SSF56801">
    <property type="entry name" value="Acetyl-CoA synthetase-like"/>
    <property type="match status" value="1"/>
</dbReference>
<gene>
    <name evidence="3" type="ORF">HNQ81_000777</name>
</gene>
<protein>
    <submittedName>
        <fullName evidence="3">Fatty-acyl-CoA synthase</fullName>
        <ecNumber evidence="3">6.2.1.-</ecNumber>
    </submittedName>
</protein>
<dbReference type="Pfam" id="PF13193">
    <property type="entry name" value="AMP-binding_C"/>
    <property type="match status" value="1"/>
</dbReference>
<feature type="domain" description="AMP-dependent synthetase/ligase" evidence="1">
    <location>
        <begin position="30"/>
        <end position="403"/>
    </location>
</feature>
<dbReference type="Gene3D" id="3.30.300.30">
    <property type="match status" value="1"/>
</dbReference>
<dbReference type="InterPro" id="IPR000873">
    <property type="entry name" value="AMP-dep_synth/lig_dom"/>
</dbReference>
<dbReference type="PANTHER" id="PTHR43767">
    <property type="entry name" value="LONG-CHAIN-FATTY-ACID--COA LIGASE"/>
    <property type="match status" value="1"/>
</dbReference>
<evidence type="ECO:0000313" key="4">
    <source>
        <dbReference type="Proteomes" id="UP000539642"/>
    </source>
</evidence>
<evidence type="ECO:0000259" key="1">
    <source>
        <dbReference type="Pfam" id="PF00501"/>
    </source>
</evidence>
<dbReference type="AlphaFoldDB" id="A0A840UL75"/>
<organism evidence="3 4">
    <name type="scientific">Desulfoprunum benzoelyticum</name>
    <dbReference type="NCBI Taxonomy" id="1506996"/>
    <lineage>
        <taxon>Bacteria</taxon>
        <taxon>Pseudomonadati</taxon>
        <taxon>Thermodesulfobacteriota</taxon>
        <taxon>Desulfobulbia</taxon>
        <taxon>Desulfobulbales</taxon>
        <taxon>Desulfobulbaceae</taxon>
        <taxon>Desulfoprunum</taxon>
    </lineage>
</organism>
<dbReference type="NCBIfam" id="NF004837">
    <property type="entry name" value="PRK06187.1"/>
    <property type="match status" value="1"/>
</dbReference>
<dbReference type="GO" id="GO:0016877">
    <property type="term" value="F:ligase activity, forming carbon-sulfur bonds"/>
    <property type="evidence" value="ECO:0007669"/>
    <property type="project" value="UniProtKB-ARBA"/>
</dbReference>
<reference evidence="3 4" key="1">
    <citation type="submission" date="2020-08" db="EMBL/GenBank/DDBJ databases">
        <title>Genomic Encyclopedia of Type Strains, Phase IV (KMG-IV): sequencing the most valuable type-strain genomes for metagenomic binning, comparative biology and taxonomic classification.</title>
        <authorList>
            <person name="Goeker M."/>
        </authorList>
    </citation>
    <scope>NUCLEOTIDE SEQUENCE [LARGE SCALE GENOMIC DNA]</scope>
    <source>
        <strain evidence="3 4">DSM 28570</strain>
    </source>
</reference>
<evidence type="ECO:0000259" key="2">
    <source>
        <dbReference type="Pfam" id="PF13193"/>
    </source>
</evidence>
<accession>A0A840UL75</accession>
<keyword evidence="3" id="KW-0436">Ligase</keyword>
<dbReference type="InterPro" id="IPR042099">
    <property type="entry name" value="ANL_N_sf"/>
</dbReference>
<dbReference type="Gene3D" id="3.40.50.12780">
    <property type="entry name" value="N-terminal domain of ligase-like"/>
    <property type="match status" value="1"/>
</dbReference>
<evidence type="ECO:0000313" key="3">
    <source>
        <dbReference type="EMBL" id="MBB5347067.1"/>
    </source>
</evidence>
<proteinExistence type="predicted"/>